<dbReference type="InterPro" id="IPR003349">
    <property type="entry name" value="JmjN"/>
</dbReference>
<dbReference type="AlphaFoldDB" id="A0A5D2H1P7"/>
<evidence type="ECO:0000313" key="3">
    <source>
        <dbReference type="Proteomes" id="UP000323506"/>
    </source>
</evidence>
<evidence type="ECO:0000259" key="1">
    <source>
        <dbReference type="PROSITE" id="PS51183"/>
    </source>
</evidence>
<dbReference type="Gene3D" id="2.60.120.650">
    <property type="entry name" value="Cupin"/>
    <property type="match status" value="1"/>
</dbReference>
<keyword evidence="3" id="KW-1185">Reference proteome</keyword>
<dbReference type="SMART" id="SM00545">
    <property type="entry name" value="JmjN"/>
    <property type="match status" value="1"/>
</dbReference>
<dbReference type="PANTHER" id="PTHR10694">
    <property type="entry name" value="LYSINE-SPECIFIC DEMETHYLASE"/>
    <property type="match status" value="1"/>
</dbReference>
<feature type="domain" description="JmjN" evidence="1">
    <location>
        <begin position="25"/>
        <end position="66"/>
    </location>
</feature>
<dbReference type="GO" id="GO:0034647">
    <property type="term" value="F:histone H3K4me/H3K4me2/H3K4me3 demethylase activity"/>
    <property type="evidence" value="ECO:0007669"/>
    <property type="project" value="TreeGrafter"/>
</dbReference>
<organism evidence="2 3">
    <name type="scientific">Gossypium darwinii</name>
    <name type="common">Darwin's cotton</name>
    <name type="synonym">Gossypium barbadense var. darwinii</name>
    <dbReference type="NCBI Taxonomy" id="34276"/>
    <lineage>
        <taxon>Eukaryota</taxon>
        <taxon>Viridiplantae</taxon>
        <taxon>Streptophyta</taxon>
        <taxon>Embryophyta</taxon>
        <taxon>Tracheophyta</taxon>
        <taxon>Spermatophyta</taxon>
        <taxon>Magnoliopsida</taxon>
        <taxon>eudicotyledons</taxon>
        <taxon>Gunneridae</taxon>
        <taxon>Pentapetalae</taxon>
        <taxon>rosids</taxon>
        <taxon>malvids</taxon>
        <taxon>Malvales</taxon>
        <taxon>Malvaceae</taxon>
        <taxon>Malvoideae</taxon>
        <taxon>Gossypium</taxon>
    </lineage>
</organism>
<evidence type="ECO:0000313" key="2">
    <source>
        <dbReference type="EMBL" id="TYH24333.1"/>
    </source>
</evidence>
<reference evidence="2 3" key="1">
    <citation type="submission" date="2019-06" db="EMBL/GenBank/DDBJ databases">
        <title>WGS assembly of Gossypium darwinii.</title>
        <authorList>
            <person name="Chen Z.J."/>
            <person name="Sreedasyam A."/>
            <person name="Ando A."/>
            <person name="Song Q."/>
            <person name="De L."/>
            <person name="Hulse-Kemp A."/>
            <person name="Ding M."/>
            <person name="Ye W."/>
            <person name="Kirkbride R."/>
            <person name="Jenkins J."/>
            <person name="Plott C."/>
            <person name="Lovell J."/>
            <person name="Lin Y.-M."/>
            <person name="Vaughn R."/>
            <person name="Liu B."/>
            <person name="Li W."/>
            <person name="Simpson S."/>
            <person name="Scheffler B."/>
            <person name="Saski C."/>
            <person name="Grover C."/>
            <person name="Hu G."/>
            <person name="Conover J."/>
            <person name="Carlson J."/>
            <person name="Shu S."/>
            <person name="Boston L."/>
            <person name="Williams M."/>
            <person name="Peterson D."/>
            <person name="Mcgee K."/>
            <person name="Jones D."/>
            <person name="Wendel J."/>
            <person name="Stelly D."/>
            <person name="Grimwood J."/>
            <person name="Schmutz J."/>
        </authorList>
    </citation>
    <scope>NUCLEOTIDE SEQUENCE [LARGE SCALE GENOMIC DNA]</scope>
    <source>
        <strain evidence="2">1808015.09</strain>
    </source>
</reference>
<name>A0A5D2H1P7_GOSDA</name>
<dbReference type="PANTHER" id="PTHR10694:SF38">
    <property type="entry name" value="LYSINE-SPECIFIC DEMETHYLASE REF6"/>
    <property type="match status" value="1"/>
</dbReference>
<gene>
    <name evidence="2" type="ORF">ES288_A03G083500v1</name>
</gene>
<dbReference type="GO" id="GO:0010468">
    <property type="term" value="P:regulation of gene expression"/>
    <property type="evidence" value="ECO:0007669"/>
    <property type="project" value="TreeGrafter"/>
</dbReference>
<dbReference type="EMBL" id="CM017690">
    <property type="protein sequence ID" value="TYH24333.1"/>
    <property type="molecule type" value="Genomic_DNA"/>
</dbReference>
<dbReference type="Proteomes" id="UP000323506">
    <property type="component" value="Chromosome A03"/>
</dbReference>
<accession>A0A5D2H1P7</accession>
<dbReference type="GO" id="GO:0005634">
    <property type="term" value="C:nucleus"/>
    <property type="evidence" value="ECO:0007669"/>
    <property type="project" value="TreeGrafter"/>
</dbReference>
<protein>
    <recommendedName>
        <fullName evidence="1">JmjN domain-containing protein</fullName>
    </recommendedName>
</protein>
<dbReference type="GO" id="GO:0000785">
    <property type="term" value="C:chromatin"/>
    <property type="evidence" value="ECO:0007669"/>
    <property type="project" value="TreeGrafter"/>
</dbReference>
<sequence length="73" mass="8302">MVAASSLSPEPSHEVFSWLKSLPLAPEYRPTLYEIQDPIAYIFKIEKEASQCGICKIIPPVPPNFFLKLRNQI</sequence>
<proteinExistence type="predicted"/>
<dbReference type="PROSITE" id="PS51183">
    <property type="entry name" value="JMJN"/>
    <property type="match status" value="1"/>
</dbReference>
<dbReference type="Pfam" id="PF02375">
    <property type="entry name" value="JmjN"/>
    <property type="match status" value="1"/>
</dbReference>